<dbReference type="GO" id="GO:0003723">
    <property type="term" value="F:RNA binding"/>
    <property type="evidence" value="ECO:0007669"/>
    <property type="project" value="InterPro"/>
</dbReference>
<dbReference type="Pfam" id="PF00445">
    <property type="entry name" value="Ribonuclease_T2"/>
    <property type="match status" value="1"/>
</dbReference>
<protein>
    <submittedName>
        <fullName evidence="4">Uncharacterized protein</fullName>
    </submittedName>
</protein>
<keyword evidence="3" id="KW-0732">Signal</keyword>
<organism evidence="4">
    <name type="scientific">Rhizochromulina marina</name>
    <dbReference type="NCBI Taxonomy" id="1034831"/>
    <lineage>
        <taxon>Eukaryota</taxon>
        <taxon>Sar</taxon>
        <taxon>Stramenopiles</taxon>
        <taxon>Ochrophyta</taxon>
        <taxon>Dictyochophyceae</taxon>
        <taxon>Rhizochromulinales</taxon>
        <taxon>Rhizochromulina</taxon>
    </lineage>
</organism>
<dbReference type="InterPro" id="IPR036430">
    <property type="entry name" value="RNase_T2-like_sf"/>
</dbReference>
<dbReference type="GO" id="GO:0033897">
    <property type="term" value="F:ribonuclease T2 activity"/>
    <property type="evidence" value="ECO:0007669"/>
    <property type="project" value="InterPro"/>
</dbReference>
<feature type="signal peptide" evidence="3">
    <location>
        <begin position="1"/>
        <end position="18"/>
    </location>
</feature>
<gene>
    <name evidence="4" type="ORF">RMAR1173_LOCUS7007</name>
</gene>
<name>A0A7S2WAR2_9STRA</name>
<dbReference type="Gene3D" id="3.90.730.10">
    <property type="entry name" value="Ribonuclease T2-like"/>
    <property type="match status" value="1"/>
</dbReference>
<sequence>MATLRVAWLLLLAVPAWGGMECGDGVSLCGVLTLESGYGSGNYEHPEPVVHGLWPETDSYGDSKCKEPGDMSDPDIIYPCYQQRGEDDADLLSFEIHEWEKHGWCAGVEDAEGFFTQVCSMSDAPLLVMNTTRQNGGDLDAMSDALTAAGYSIYSTDSENSQVELSACAKPGGKWVLAAVEDFSALCGGWDDDDDDDGSDTVDSCEPNTHGPPCSEDSDCTSYMDCLRCAGSGYCTDVPL</sequence>
<feature type="chain" id="PRO_5031488203" evidence="3">
    <location>
        <begin position="19"/>
        <end position="240"/>
    </location>
</feature>
<evidence type="ECO:0000256" key="3">
    <source>
        <dbReference type="SAM" id="SignalP"/>
    </source>
</evidence>
<comment type="similarity">
    <text evidence="1 2">Belongs to the RNase T2 family.</text>
</comment>
<dbReference type="InterPro" id="IPR001568">
    <property type="entry name" value="RNase_T2-like"/>
</dbReference>
<reference evidence="4" key="1">
    <citation type="submission" date="2021-01" db="EMBL/GenBank/DDBJ databases">
        <authorList>
            <person name="Corre E."/>
            <person name="Pelletier E."/>
            <person name="Niang G."/>
            <person name="Scheremetjew M."/>
            <person name="Finn R."/>
            <person name="Kale V."/>
            <person name="Holt S."/>
            <person name="Cochrane G."/>
            <person name="Meng A."/>
            <person name="Brown T."/>
            <person name="Cohen L."/>
        </authorList>
    </citation>
    <scope>NUCLEOTIDE SEQUENCE</scope>
    <source>
        <strain evidence="4">CCMP1243</strain>
    </source>
</reference>
<evidence type="ECO:0000256" key="1">
    <source>
        <dbReference type="ARBA" id="ARBA00007469"/>
    </source>
</evidence>
<proteinExistence type="inferred from homology"/>
<dbReference type="AlphaFoldDB" id="A0A7S2WAR2"/>
<evidence type="ECO:0000256" key="2">
    <source>
        <dbReference type="RuleBase" id="RU004328"/>
    </source>
</evidence>
<dbReference type="SUPFAM" id="SSF55895">
    <property type="entry name" value="Ribonuclease Rh-like"/>
    <property type="match status" value="1"/>
</dbReference>
<dbReference type="PROSITE" id="PS00531">
    <property type="entry name" value="RNASE_T2_2"/>
    <property type="match status" value="1"/>
</dbReference>
<dbReference type="InterPro" id="IPR033130">
    <property type="entry name" value="RNase_T2_His_AS_2"/>
</dbReference>
<dbReference type="EMBL" id="HBHJ01010733">
    <property type="protein sequence ID" value="CAD9678001.1"/>
    <property type="molecule type" value="Transcribed_RNA"/>
</dbReference>
<evidence type="ECO:0000313" key="4">
    <source>
        <dbReference type="EMBL" id="CAD9678001.1"/>
    </source>
</evidence>
<accession>A0A7S2WAR2</accession>